<gene>
    <name evidence="3" type="primary">PCR12_1</name>
    <name evidence="3" type="ORF">CK203_091420</name>
</gene>
<keyword evidence="2" id="KW-1133">Transmembrane helix</keyword>
<dbReference type="NCBIfam" id="TIGR01571">
    <property type="entry name" value="A_thal_Cys_rich"/>
    <property type="match status" value="1"/>
</dbReference>
<dbReference type="EMBL" id="QGNW01001325">
    <property type="protein sequence ID" value="RVW45544.1"/>
    <property type="molecule type" value="Genomic_DNA"/>
</dbReference>
<evidence type="ECO:0000313" key="3">
    <source>
        <dbReference type="EMBL" id="RVW45544.1"/>
    </source>
</evidence>
<name>A0A438ECY3_VITVI</name>
<dbReference type="InterPro" id="IPR006461">
    <property type="entry name" value="PLAC_motif_containing"/>
</dbReference>
<keyword evidence="2" id="KW-0812">Transmembrane</keyword>
<protein>
    <submittedName>
        <fullName evidence="3">Protein plant cadmium resistance 12</fullName>
    </submittedName>
</protein>
<dbReference type="Proteomes" id="UP000288805">
    <property type="component" value="Unassembled WGS sequence"/>
</dbReference>
<feature type="compositionally biased region" description="Polar residues" evidence="1">
    <location>
        <begin position="1"/>
        <end position="14"/>
    </location>
</feature>
<comment type="caution">
    <text evidence="3">The sequence shown here is derived from an EMBL/GenBank/DDBJ whole genome shotgun (WGS) entry which is preliminary data.</text>
</comment>
<feature type="transmembrane region" description="Helical" evidence="2">
    <location>
        <begin position="86"/>
        <end position="104"/>
    </location>
</feature>
<keyword evidence="2" id="KW-0472">Membrane</keyword>
<accession>A0A438ECY3</accession>
<dbReference type="Pfam" id="PF04749">
    <property type="entry name" value="PLAC8"/>
    <property type="match status" value="1"/>
</dbReference>
<dbReference type="PANTHER" id="PTHR15907">
    <property type="entry name" value="DUF614 FAMILY PROTEIN-RELATED"/>
    <property type="match status" value="1"/>
</dbReference>
<proteinExistence type="predicted"/>
<evidence type="ECO:0000256" key="2">
    <source>
        <dbReference type="SAM" id="Phobius"/>
    </source>
</evidence>
<feature type="region of interest" description="Disordered" evidence="1">
    <location>
        <begin position="1"/>
        <end position="28"/>
    </location>
</feature>
<organism evidence="3 4">
    <name type="scientific">Vitis vinifera</name>
    <name type="common">Grape</name>
    <dbReference type="NCBI Taxonomy" id="29760"/>
    <lineage>
        <taxon>Eukaryota</taxon>
        <taxon>Viridiplantae</taxon>
        <taxon>Streptophyta</taxon>
        <taxon>Embryophyta</taxon>
        <taxon>Tracheophyta</taxon>
        <taxon>Spermatophyta</taxon>
        <taxon>Magnoliopsida</taxon>
        <taxon>eudicotyledons</taxon>
        <taxon>Gunneridae</taxon>
        <taxon>Pentapetalae</taxon>
        <taxon>rosids</taxon>
        <taxon>Vitales</taxon>
        <taxon>Vitaceae</taxon>
        <taxon>Viteae</taxon>
        <taxon>Vitis</taxon>
    </lineage>
</organism>
<reference evidence="3 4" key="1">
    <citation type="journal article" date="2018" name="PLoS Genet.">
        <title>Population sequencing reveals clonal diversity and ancestral inbreeding in the grapevine cultivar Chardonnay.</title>
        <authorList>
            <person name="Roach M.J."/>
            <person name="Johnson D.L."/>
            <person name="Bohlmann J."/>
            <person name="van Vuuren H.J."/>
            <person name="Jones S.J."/>
            <person name="Pretorius I.S."/>
            <person name="Schmidt S.A."/>
            <person name="Borneman A.R."/>
        </authorList>
    </citation>
    <scope>NUCLEOTIDE SEQUENCE [LARGE SCALE GENOMIC DNA]</scope>
    <source>
        <strain evidence="4">cv. Chardonnay</strain>
        <tissue evidence="3">Leaf</tissue>
    </source>
</reference>
<evidence type="ECO:0000256" key="1">
    <source>
        <dbReference type="SAM" id="MobiDB-lite"/>
    </source>
</evidence>
<dbReference type="AlphaFoldDB" id="A0A438ECY3"/>
<evidence type="ECO:0000313" key="4">
    <source>
        <dbReference type="Proteomes" id="UP000288805"/>
    </source>
</evidence>
<sequence length="175" mass="18780">MYPNNSINAPTSKSAVPVPAPAPAPNQVPEGQWSTGLWDCSEDPSNCKCLIILIYFSKFSSPASAHASHWGGLRRLSIEDSMVSGLIYYALGAVGCGWLFAGTYRSKLRAMFSLPEAPCGDLLVHCCCCVCALCQEYRELKNRGADPSIGWQANVEKWDGAGIKVPPIAAPGMAR</sequence>